<dbReference type="InterPro" id="IPR025049">
    <property type="entry name" value="Mfa-like_1"/>
</dbReference>
<gene>
    <name evidence="1" type="ORF">GAN59_12980</name>
</gene>
<name>A0A6I0S7B9_BACT4</name>
<sequence length="326" mass="35709">MKKVLLAIAAVATITSCSQNEEFENLGQKAEIKMGTTAVTRATVMTTSKFLNFKAFGYYFTEGSYTAEVKGTKILDGIFNSVDQTTWTEKSGEKFYWPSDGKVTFFGYSPSELPESNSYSYSEAGGYPTVSYTVNNTIADQVDFLVAQLANQTKDSNAGKVSLSFKHALTQIVFKLKGDDKNVTYKVTNIAFNNLKTTGSYDYKTNSWTPSSTPAFSYSITLTENNSFVGGDDAAKTLEDANQLMILMPQELNDVTVDVTFSAEKNGVEIFPSGVKTATLSGTWFAGDKYVYTLVLKAGDEIVVSGEFEDNWTPKTGDANVENDKK</sequence>
<dbReference type="Gene3D" id="2.60.40.2620">
    <property type="entry name" value="Fimbrillin-like"/>
    <property type="match status" value="1"/>
</dbReference>
<dbReference type="InterPro" id="IPR042278">
    <property type="entry name" value="Mfa-like_1_N"/>
</dbReference>
<evidence type="ECO:0000313" key="1">
    <source>
        <dbReference type="EMBL" id="KAB4473749.1"/>
    </source>
</evidence>
<dbReference type="Pfam" id="PF13149">
    <property type="entry name" value="Mfa_like_1"/>
    <property type="match status" value="1"/>
</dbReference>
<accession>A0A6I0S7B9</accession>
<protein>
    <submittedName>
        <fullName evidence="1">Fimbrillin family protein</fullName>
    </submittedName>
</protein>
<dbReference type="PROSITE" id="PS51257">
    <property type="entry name" value="PROKAR_LIPOPROTEIN"/>
    <property type="match status" value="1"/>
</dbReference>
<organism evidence="1 2">
    <name type="scientific">Bacteroides thetaiotaomicron</name>
    <dbReference type="NCBI Taxonomy" id="818"/>
    <lineage>
        <taxon>Bacteria</taxon>
        <taxon>Pseudomonadati</taxon>
        <taxon>Bacteroidota</taxon>
        <taxon>Bacteroidia</taxon>
        <taxon>Bacteroidales</taxon>
        <taxon>Bacteroidaceae</taxon>
        <taxon>Bacteroides</taxon>
    </lineage>
</organism>
<dbReference type="EMBL" id="WCRS01000007">
    <property type="protein sequence ID" value="KAB4473749.1"/>
    <property type="molecule type" value="Genomic_DNA"/>
</dbReference>
<dbReference type="Proteomes" id="UP000488521">
    <property type="component" value="Unassembled WGS sequence"/>
</dbReference>
<evidence type="ECO:0000313" key="2">
    <source>
        <dbReference type="Proteomes" id="UP000488521"/>
    </source>
</evidence>
<dbReference type="CDD" id="cd13121">
    <property type="entry name" value="BF2867_like_C"/>
    <property type="match status" value="1"/>
</dbReference>
<dbReference type="Gene3D" id="2.60.40.2630">
    <property type="match status" value="1"/>
</dbReference>
<comment type="caution">
    <text evidence="1">The sequence shown here is derived from an EMBL/GenBank/DDBJ whole genome shotgun (WGS) entry which is preliminary data.</text>
</comment>
<dbReference type="AlphaFoldDB" id="A0A6I0S7B9"/>
<reference evidence="1 2" key="1">
    <citation type="journal article" date="2019" name="Nat. Med.">
        <title>A library of human gut bacterial isolates paired with longitudinal multiomics data enables mechanistic microbiome research.</title>
        <authorList>
            <person name="Poyet M."/>
            <person name="Groussin M."/>
            <person name="Gibbons S.M."/>
            <person name="Avila-Pacheco J."/>
            <person name="Jiang X."/>
            <person name="Kearney S.M."/>
            <person name="Perrotta A.R."/>
            <person name="Berdy B."/>
            <person name="Zhao S."/>
            <person name="Lieberman T.D."/>
            <person name="Swanson P.K."/>
            <person name="Smith M."/>
            <person name="Roesemann S."/>
            <person name="Alexander J.E."/>
            <person name="Rich S.A."/>
            <person name="Livny J."/>
            <person name="Vlamakis H."/>
            <person name="Clish C."/>
            <person name="Bullock K."/>
            <person name="Deik A."/>
            <person name="Scott J."/>
            <person name="Pierce K.A."/>
            <person name="Xavier R.J."/>
            <person name="Alm E.J."/>
        </authorList>
    </citation>
    <scope>NUCLEOTIDE SEQUENCE [LARGE SCALE GENOMIC DNA]</scope>
    <source>
        <strain evidence="1 2">BIOML-A156</strain>
    </source>
</reference>
<dbReference type="CDD" id="cd13120">
    <property type="entry name" value="BF2867_like_N"/>
    <property type="match status" value="1"/>
</dbReference>
<proteinExistence type="predicted"/>